<accession>A0A9N9IZZ4</accession>
<evidence type="ECO:0000313" key="2">
    <source>
        <dbReference type="Proteomes" id="UP000789342"/>
    </source>
</evidence>
<dbReference type="Proteomes" id="UP000789342">
    <property type="component" value="Unassembled WGS sequence"/>
</dbReference>
<evidence type="ECO:0000313" key="1">
    <source>
        <dbReference type="EMBL" id="CAG8755957.1"/>
    </source>
</evidence>
<proteinExistence type="predicted"/>
<protein>
    <submittedName>
        <fullName evidence="1">3958_t:CDS:1</fullName>
    </submittedName>
</protein>
<reference evidence="1" key="1">
    <citation type="submission" date="2021-06" db="EMBL/GenBank/DDBJ databases">
        <authorList>
            <person name="Kallberg Y."/>
            <person name="Tangrot J."/>
            <person name="Rosling A."/>
        </authorList>
    </citation>
    <scope>NUCLEOTIDE SEQUENCE</scope>
    <source>
        <strain evidence="1">CL551</strain>
    </source>
</reference>
<comment type="caution">
    <text evidence="1">The sequence shown here is derived from an EMBL/GenBank/DDBJ whole genome shotgun (WGS) entry which is preliminary data.</text>
</comment>
<feature type="non-terminal residue" evidence="1">
    <location>
        <position position="47"/>
    </location>
</feature>
<organism evidence="1 2">
    <name type="scientific">Acaulospora morrowiae</name>
    <dbReference type="NCBI Taxonomy" id="94023"/>
    <lineage>
        <taxon>Eukaryota</taxon>
        <taxon>Fungi</taxon>
        <taxon>Fungi incertae sedis</taxon>
        <taxon>Mucoromycota</taxon>
        <taxon>Glomeromycotina</taxon>
        <taxon>Glomeromycetes</taxon>
        <taxon>Diversisporales</taxon>
        <taxon>Acaulosporaceae</taxon>
        <taxon>Acaulospora</taxon>
    </lineage>
</organism>
<dbReference type="AlphaFoldDB" id="A0A9N9IZZ4"/>
<keyword evidence="2" id="KW-1185">Reference proteome</keyword>
<gene>
    <name evidence="1" type="ORF">AMORRO_LOCUS15597</name>
</gene>
<name>A0A9N9IZZ4_9GLOM</name>
<sequence>NYKSEGQVRFHQKRRTDFMDIRTVSNKNGLPPTNIKIFIWRYNICKH</sequence>
<feature type="non-terminal residue" evidence="1">
    <location>
        <position position="1"/>
    </location>
</feature>
<dbReference type="EMBL" id="CAJVPV010038002">
    <property type="protein sequence ID" value="CAG8755957.1"/>
    <property type="molecule type" value="Genomic_DNA"/>
</dbReference>